<proteinExistence type="predicted"/>
<dbReference type="Gene3D" id="1.10.390.10">
    <property type="entry name" value="Neutral Protease Domain 2"/>
    <property type="match status" value="1"/>
</dbReference>
<dbReference type="GO" id="GO:0008237">
    <property type="term" value="F:metallopeptidase activity"/>
    <property type="evidence" value="ECO:0007669"/>
    <property type="project" value="InterPro"/>
</dbReference>
<dbReference type="InterPro" id="IPR027268">
    <property type="entry name" value="Peptidase_M4/M1_CTD_sf"/>
</dbReference>
<dbReference type="Pfam" id="PF01433">
    <property type="entry name" value="Peptidase_M1"/>
    <property type="match status" value="1"/>
</dbReference>
<dbReference type="eggNOG" id="COG0308">
    <property type="taxonomic scope" value="Bacteria"/>
</dbReference>
<dbReference type="Proteomes" id="UP000002402">
    <property type="component" value="Chromosome"/>
</dbReference>
<evidence type="ECO:0000259" key="1">
    <source>
        <dbReference type="Pfam" id="PF01433"/>
    </source>
</evidence>
<protein>
    <recommendedName>
        <fullName evidence="1">Peptidase M1 membrane alanine aminopeptidase domain-containing protein</fullName>
    </recommendedName>
</protein>
<dbReference type="KEGG" id="mxa:MXAN_5440"/>
<organism evidence="2 3">
    <name type="scientific">Myxococcus xanthus (strain DK1622)</name>
    <dbReference type="NCBI Taxonomy" id="246197"/>
    <lineage>
        <taxon>Bacteria</taxon>
        <taxon>Pseudomonadati</taxon>
        <taxon>Myxococcota</taxon>
        <taxon>Myxococcia</taxon>
        <taxon>Myxococcales</taxon>
        <taxon>Cystobacterineae</taxon>
        <taxon>Myxococcaceae</taxon>
        <taxon>Myxococcus</taxon>
    </lineage>
</organism>
<dbReference type="SUPFAM" id="SSF55486">
    <property type="entry name" value="Metalloproteases ('zincins'), catalytic domain"/>
    <property type="match status" value="1"/>
</dbReference>
<sequence>MHAFRAGVAHATRRISWSTPVPQTLFPSCMTRGLRVTLVVAPLFMNVVGCDSDRNALVPIQDSGGSIVLPGDIPTDVQEYHYAFNLGTREAHSKLNLNVAPPGGDCVTLHAPTGISDLRWNGAAPVDAEQDGGSLRICGPSLYAGQIILEGRFLVPEQTYDFTPVGFTRTQARDNTVFSYLLGWVEQCDRFGLCDDSPASQARFVLDVTHARGELTLCPGQRTQVSQTHTRCELLQTPAPTYSAFAIASNPGWNRTEWLNVDGTKLIFFETQSGRLARSLSKPEMTDFLRWAKNLLGPLPYGQELRIAGAPTHWLGMEHPANIILRDTLPDLPNREYANMTRHVLMHEIIHQWAGNRITMAHATDFSWKEGIAEYLTYVYELSKWPADAAKTRAHWDRLARTAMYYPGTSDNPVPFLTFAGETYGTGSMIFFVQLEDLLPGGQETIVRAITDFLSGPPRARSVAELQGALEQASGEDLGDYFQAWVYGTGDADWPTFQTDAVRANGELSLTVTQSALQPGKLYPAKVVIRLKGDTQELDVPIDFGLHPTTGTITVSVPFEEDVKSIGVDPENRVVSWNANASLSPLEAPPQHWIF</sequence>
<evidence type="ECO:0000313" key="3">
    <source>
        <dbReference type="Proteomes" id="UP000002402"/>
    </source>
</evidence>
<dbReference type="EnsemblBacteria" id="ABF87985">
    <property type="protein sequence ID" value="ABF87985"/>
    <property type="gene ID" value="MXAN_5440"/>
</dbReference>
<dbReference type="HOGENOM" id="CLU_467497_0_0_7"/>
<dbReference type="InterPro" id="IPR014782">
    <property type="entry name" value="Peptidase_M1_dom"/>
</dbReference>
<keyword evidence="3" id="KW-1185">Reference proteome</keyword>
<gene>
    <name evidence="2" type="ordered locus">MXAN_5440</name>
</gene>
<dbReference type="STRING" id="246197.MXAN_5440"/>
<name>Q1D190_MYXXD</name>
<accession>Q1D190</accession>
<feature type="domain" description="Peptidase M1 membrane alanine aminopeptidase" evidence="1">
    <location>
        <begin position="316"/>
        <end position="380"/>
    </location>
</feature>
<evidence type="ECO:0000313" key="2">
    <source>
        <dbReference type="EMBL" id="ABF87985.1"/>
    </source>
</evidence>
<reference evidence="2 3" key="1">
    <citation type="journal article" date="2006" name="Proc. Natl. Acad. Sci. U.S.A.">
        <title>Evolution of sensory complexity recorded in a myxobacterial genome.</title>
        <authorList>
            <person name="Goldman B.S."/>
            <person name="Nierman W.C."/>
            <person name="Kaiser D."/>
            <person name="Slater S.C."/>
            <person name="Durkin A.S."/>
            <person name="Eisen J.A."/>
            <person name="Ronning C.M."/>
            <person name="Barbazuk W.B."/>
            <person name="Blanchard M."/>
            <person name="Field C."/>
            <person name="Halling C."/>
            <person name="Hinkle G."/>
            <person name="Iartchuk O."/>
            <person name="Kim H.S."/>
            <person name="Mackenzie C."/>
            <person name="Madupu R."/>
            <person name="Miller N."/>
            <person name="Shvartsbeyn A."/>
            <person name="Sullivan S.A."/>
            <person name="Vaudin M."/>
            <person name="Wiegand R."/>
            <person name="Kaplan H.B."/>
        </authorList>
    </citation>
    <scope>NUCLEOTIDE SEQUENCE [LARGE SCALE GENOMIC DNA]</scope>
    <source>
        <strain evidence="3">DK1622</strain>
    </source>
</reference>
<dbReference type="AlphaFoldDB" id="Q1D190"/>
<dbReference type="EMBL" id="CP000113">
    <property type="protein sequence ID" value="ABF87985.1"/>
    <property type="molecule type" value="Genomic_DNA"/>
</dbReference>
<dbReference type="GO" id="GO:0008270">
    <property type="term" value="F:zinc ion binding"/>
    <property type="evidence" value="ECO:0007669"/>
    <property type="project" value="InterPro"/>
</dbReference>